<dbReference type="PANTHER" id="PTHR36327:SF1">
    <property type="entry name" value="OS03G0731100 PROTEIN"/>
    <property type="match status" value="1"/>
</dbReference>
<dbReference type="KEGG" id="bpg:Bathy18g00930"/>
<dbReference type="GeneID" id="19010836"/>
<sequence length="176" mass="20191">MSSLLFSSVGTPTPVVVQKRRQRIIRAHSSFRAFPSFSVLDESSSFSTQNKSNTENLKRVAGERTNSMMIRKRNNSNSNNDNKILKSVLLVQTVLVLLSSSSFNAHALEANEQTESNAFVQTLLQKTEEKREERQKERVLEYSKKNFKDYLAFVDNGRTAKTENDVKIKEWLEKNK</sequence>
<dbReference type="EMBL" id="FO082261">
    <property type="protein sequence ID" value="CCO20618.1"/>
    <property type="molecule type" value="Genomic_DNA"/>
</dbReference>
<proteinExistence type="predicted"/>
<dbReference type="PANTHER" id="PTHR36327">
    <property type="entry name" value="UNNAMED PRODUCT"/>
    <property type="match status" value="1"/>
</dbReference>
<dbReference type="AlphaFoldDB" id="K8FDM9"/>
<keyword evidence="2" id="KW-1185">Reference proteome</keyword>
<gene>
    <name evidence="1" type="ordered locus">Bathy18g00930</name>
</gene>
<evidence type="ECO:0000313" key="2">
    <source>
        <dbReference type="Proteomes" id="UP000198341"/>
    </source>
</evidence>
<name>K8FDM9_9CHLO</name>
<organism evidence="1 2">
    <name type="scientific">Bathycoccus prasinos</name>
    <dbReference type="NCBI Taxonomy" id="41875"/>
    <lineage>
        <taxon>Eukaryota</taxon>
        <taxon>Viridiplantae</taxon>
        <taxon>Chlorophyta</taxon>
        <taxon>Mamiellophyceae</taxon>
        <taxon>Mamiellales</taxon>
        <taxon>Bathycoccaceae</taxon>
        <taxon>Bathycoccus</taxon>
    </lineage>
</organism>
<dbReference type="RefSeq" id="XP_007508127.1">
    <property type="nucleotide sequence ID" value="XM_007508065.1"/>
</dbReference>
<accession>K8FDM9</accession>
<dbReference type="Proteomes" id="UP000198341">
    <property type="component" value="Chromosome 18"/>
</dbReference>
<reference evidence="1 2" key="1">
    <citation type="submission" date="2011-10" db="EMBL/GenBank/DDBJ databases">
        <authorList>
            <person name="Genoscope - CEA"/>
        </authorList>
    </citation>
    <scope>NUCLEOTIDE SEQUENCE [LARGE SCALE GENOMIC DNA]</scope>
    <source>
        <strain evidence="1 2">RCC 1105</strain>
    </source>
</reference>
<evidence type="ECO:0000313" key="1">
    <source>
        <dbReference type="EMBL" id="CCO20618.1"/>
    </source>
</evidence>
<protein>
    <submittedName>
        <fullName evidence="1">Uncharacterized protein</fullName>
    </submittedName>
</protein>